<dbReference type="SUPFAM" id="SSF57850">
    <property type="entry name" value="RING/U-box"/>
    <property type="match status" value="1"/>
</dbReference>
<dbReference type="InterPro" id="IPR013083">
    <property type="entry name" value="Znf_RING/FYVE/PHD"/>
</dbReference>
<keyword evidence="5" id="KW-0812">Transmembrane</keyword>
<dbReference type="Gene3D" id="3.30.40.10">
    <property type="entry name" value="Zinc/RING finger domain, C3HC4 (zinc finger)"/>
    <property type="match status" value="1"/>
</dbReference>
<keyword evidence="3" id="KW-0862">Zinc</keyword>
<keyword evidence="5" id="KW-0472">Membrane</keyword>
<dbReference type="EMBL" id="HF679132">
    <property type="protein sequence ID" value="CCU55788.1"/>
    <property type="molecule type" value="Genomic_DNA"/>
</dbReference>
<dbReference type="RefSeq" id="YP_008004290.1">
    <property type="nucleotide sequence ID" value="NC_021248.1"/>
</dbReference>
<dbReference type="Pfam" id="PF13920">
    <property type="entry name" value="zf-C3HC4_3"/>
    <property type="match status" value="1"/>
</dbReference>
<dbReference type="SMART" id="SM00184">
    <property type="entry name" value="RING"/>
    <property type="match status" value="1"/>
</dbReference>
<keyword evidence="1" id="KW-0479">Metal-binding</keyword>
<evidence type="ECO:0000256" key="5">
    <source>
        <dbReference type="SAM" id="Phobius"/>
    </source>
</evidence>
<organismHost>
    <name type="scientific">Choristoneura fumiferana</name>
    <name type="common">Spruce budworm moth</name>
    <name type="synonym">Archips fumiferana</name>
    <dbReference type="NCBI Taxonomy" id="7141"/>
</organismHost>
<keyword evidence="2 4" id="KW-0863">Zinc-finger</keyword>
<feature type="transmembrane region" description="Helical" evidence="5">
    <location>
        <begin position="46"/>
        <end position="72"/>
    </location>
</feature>
<evidence type="ECO:0000256" key="3">
    <source>
        <dbReference type="ARBA" id="ARBA00022833"/>
    </source>
</evidence>
<evidence type="ECO:0000256" key="1">
    <source>
        <dbReference type="ARBA" id="ARBA00022723"/>
    </source>
</evidence>
<dbReference type="InterPro" id="IPR017907">
    <property type="entry name" value="Znf_RING_CS"/>
</dbReference>
<dbReference type="Proteomes" id="UP000792220">
    <property type="component" value="Genome"/>
</dbReference>
<proteinExistence type="predicted"/>
<evidence type="ECO:0000256" key="4">
    <source>
        <dbReference type="PROSITE-ProRule" id="PRU00175"/>
    </source>
</evidence>
<feature type="transmembrane region" description="Helical" evidence="5">
    <location>
        <begin position="12"/>
        <end position="34"/>
    </location>
</feature>
<gene>
    <name evidence="7" type="ORF">CHBEV_220</name>
</gene>
<evidence type="ECO:0000313" key="7">
    <source>
        <dbReference type="EMBL" id="CCU55788.1"/>
    </source>
</evidence>
<dbReference type="GO" id="GO:0008270">
    <property type="term" value="F:zinc ion binding"/>
    <property type="evidence" value="ECO:0007669"/>
    <property type="project" value="UniProtKB-KW"/>
</dbReference>
<sequence>MSTSIINNQNDIFLIIYLSITYLYGIIIMSEIYPDIHTTKYKILCILFYIFSPILIIIITLCIPILSIWILYNIAHKYIYYKCMKIITRKRKNNNIKKLKNIVQVICIINYMYKHIYIKKTEKRKKKLRLINQLISIVNYIYKNYCIKRNDNICPVCLYDYNNLSSVILNCTHRICCNCLKKLKKDECPLCRNILVLLYNIKPINKINIMHDYIIDIFS</sequence>
<evidence type="ECO:0000259" key="6">
    <source>
        <dbReference type="PROSITE" id="PS50089"/>
    </source>
</evidence>
<dbReference type="PROSITE" id="PS50089">
    <property type="entry name" value="ZF_RING_2"/>
    <property type="match status" value="1"/>
</dbReference>
<protein>
    <recommendedName>
        <fullName evidence="6">RING-type domain-containing protein</fullName>
    </recommendedName>
</protein>
<feature type="domain" description="RING-type" evidence="6">
    <location>
        <begin position="154"/>
        <end position="192"/>
    </location>
</feature>
<evidence type="ECO:0000313" key="8">
    <source>
        <dbReference type="Proteomes" id="UP000792220"/>
    </source>
</evidence>
<dbReference type="PROSITE" id="PS00518">
    <property type="entry name" value="ZF_RING_1"/>
    <property type="match status" value="1"/>
</dbReference>
<dbReference type="GeneID" id="15613210"/>
<accession>A0A916KPP7</accession>
<dbReference type="KEGG" id="vg:15613210"/>
<evidence type="ECO:0000256" key="2">
    <source>
        <dbReference type="ARBA" id="ARBA00022771"/>
    </source>
</evidence>
<dbReference type="OrthoDB" id="9255at10239"/>
<dbReference type="InterPro" id="IPR001841">
    <property type="entry name" value="Znf_RING"/>
</dbReference>
<reference evidence="7" key="1">
    <citation type="journal article" date="2013" name="J. Virol.">
        <title>New Insights into the Evolution of Entomopoxvirinae from the Complete Genome Sequences of Four Entomopoxviruses Infecting Adoxophyes honmai, Choristoneura biennis, Choristoneura rosaceana, and Mythimna separata.</title>
        <authorList>
            <person name="Theze J."/>
            <person name="Takatsuka J."/>
            <person name="Li Z."/>
            <person name="Gallais J."/>
            <person name="Doucet D."/>
            <person name="Arif B."/>
            <person name="Nakai M."/>
            <person name="Herniou E.A."/>
        </authorList>
    </citation>
    <scope>NUCLEOTIDE SEQUENCE</scope>
</reference>
<name>A0A916KPP7_CBEPV</name>
<keyword evidence="8" id="KW-1185">Reference proteome</keyword>
<organism evidence="7 8">
    <name type="scientific">Choristoneura biennis entomopoxvirus</name>
    <name type="common">CbEPV</name>
    <dbReference type="NCBI Taxonomy" id="10288"/>
    <lineage>
        <taxon>Viruses</taxon>
        <taxon>Varidnaviria</taxon>
        <taxon>Bamfordvirae</taxon>
        <taxon>Nucleocytoviricota</taxon>
        <taxon>Pokkesviricetes</taxon>
        <taxon>Chitovirales</taxon>
        <taxon>Poxviridae</taxon>
        <taxon>Entomopoxvirinae</taxon>
        <taxon>Betaentomopoxvirus</taxon>
        <taxon>Betaentomopoxvirus cbiennis</taxon>
    </lineage>
</organism>
<keyword evidence="5" id="KW-1133">Transmembrane helix</keyword>